<feature type="transmembrane region" description="Helical" evidence="6">
    <location>
        <begin position="41"/>
        <end position="65"/>
    </location>
</feature>
<evidence type="ECO:0000256" key="4">
    <source>
        <dbReference type="ARBA" id="ARBA00022989"/>
    </source>
</evidence>
<reference evidence="8 9" key="1">
    <citation type="submission" date="2024-09" db="EMBL/GenBank/DDBJ databases">
        <authorList>
            <person name="Sun Q."/>
            <person name="Mori K."/>
        </authorList>
    </citation>
    <scope>NUCLEOTIDE SEQUENCE [LARGE SCALE GENOMIC DNA]</scope>
    <source>
        <strain evidence="8 9">CGMCC 1.9126</strain>
    </source>
</reference>
<name>A0ABV6KVU5_9BACI</name>
<keyword evidence="4 6" id="KW-1133">Transmembrane helix</keyword>
<keyword evidence="9" id="KW-1185">Reference proteome</keyword>
<accession>A0ABV6KVU5</accession>
<evidence type="ECO:0000313" key="8">
    <source>
        <dbReference type="EMBL" id="MFC0477447.1"/>
    </source>
</evidence>
<evidence type="ECO:0000256" key="2">
    <source>
        <dbReference type="ARBA" id="ARBA00022475"/>
    </source>
</evidence>
<feature type="transmembrane region" description="Helical" evidence="6">
    <location>
        <begin position="112"/>
        <end position="130"/>
    </location>
</feature>
<evidence type="ECO:0000256" key="3">
    <source>
        <dbReference type="ARBA" id="ARBA00022692"/>
    </source>
</evidence>
<dbReference type="PANTHER" id="PTHR34820:SF4">
    <property type="entry name" value="INNER MEMBRANE PROTEIN YEBZ"/>
    <property type="match status" value="1"/>
</dbReference>
<sequence length="363" mass="41361">MLTIGIISQTLLYLCFSLTIGSFVLYLIPSTHRPDIMVPKGILMIATGGIAIFSFFPVLQLILFLSPDIGFAQTFLSVLFTFEVGQSWVFTFIVANLLYIFVIWFDYQNKAKYSWIGLIFTFFLILALGWSSHASSYDQVKGFLTHTSHFTAVTIWVGILIVVSWFSKSNSNWLKFLKWFTPIALFCFIITILTGLILMTFVVEFKDYSNSWMIPYGQSLLIKHILIIPLMVYIVINSILVKKKIKKDITFNPTPWVRVESIVLLLIFSATAALGQQSPPHETTIVEGVLSKLFTILYQGEFQPDMNVQLVLNLTSFSFFLLAILFLVLSIFSFIKRVPTILSFLMNMLSVICFYLALILSIK</sequence>
<dbReference type="InterPro" id="IPR032694">
    <property type="entry name" value="CopC/D"/>
</dbReference>
<dbReference type="EMBL" id="JBHLUU010000121">
    <property type="protein sequence ID" value="MFC0477447.1"/>
    <property type="molecule type" value="Genomic_DNA"/>
</dbReference>
<feature type="transmembrane region" description="Helical" evidence="6">
    <location>
        <begin position="310"/>
        <end position="335"/>
    </location>
</feature>
<feature type="domain" description="Copper resistance protein D" evidence="7">
    <location>
        <begin position="175"/>
        <end position="274"/>
    </location>
</feature>
<keyword evidence="2" id="KW-1003">Cell membrane</keyword>
<proteinExistence type="predicted"/>
<evidence type="ECO:0000259" key="7">
    <source>
        <dbReference type="Pfam" id="PF05425"/>
    </source>
</evidence>
<gene>
    <name evidence="8" type="ORF">ACFFHF_19840</name>
</gene>
<feature type="transmembrane region" description="Helical" evidence="6">
    <location>
        <begin position="341"/>
        <end position="362"/>
    </location>
</feature>
<organism evidence="8 9">
    <name type="scientific">Robertmurraya beringensis</name>
    <dbReference type="NCBI Taxonomy" id="641660"/>
    <lineage>
        <taxon>Bacteria</taxon>
        <taxon>Bacillati</taxon>
        <taxon>Bacillota</taxon>
        <taxon>Bacilli</taxon>
        <taxon>Bacillales</taxon>
        <taxon>Bacillaceae</taxon>
        <taxon>Robertmurraya</taxon>
    </lineage>
</organism>
<dbReference type="InterPro" id="IPR008457">
    <property type="entry name" value="Cu-R_CopD_dom"/>
</dbReference>
<feature type="transmembrane region" description="Helical" evidence="6">
    <location>
        <begin position="6"/>
        <end position="29"/>
    </location>
</feature>
<feature type="transmembrane region" description="Helical" evidence="6">
    <location>
        <begin position="150"/>
        <end position="167"/>
    </location>
</feature>
<evidence type="ECO:0000313" key="9">
    <source>
        <dbReference type="Proteomes" id="UP001589738"/>
    </source>
</evidence>
<feature type="transmembrane region" description="Helical" evidence="6">
    <location>
        <begin position="221"/>
        <end position="241"/>
    </location>
</feature>
<dbReference type="Pfam" id="PF05425">
    <property type="entry name" value="CopD"/>
    <property type="match status" value="1"/>
</dbReference>
<keyword evidence="3 6" id="KW-0812">Transmembrane</keyword>
<evidence type="ECO:0000256" key="5">
    <source>
        <dbReference type="ARBA" id="ARBA00023136"/>
    </source>
</evidence>
<protein>
    <submittedName>
        <fullName evidence="8">Copper resistance D family protein</fullName>
    </submittedName>
</protein>
<dbReference type="Proteomes" id="UP001589738">
    <property type="component" value="Unassembled WGS sequence"/>
</dbReference>
<evidence type="ECO:0000256" key="1">
    <source>
        <dbReference type="ARBA" id="ARBA00004651"/>
    </source>
</evidence>
<feature type="transmembrane region" description="Helical" evidence="6">
    <location>
        <begin position="179"/>
        <end position="201"/>
    </location>
</feature>
<dbReference type="PANTHER" id="PTHR34820">
    <property type="entry name" value="INNER MEMBRANE PROTEIN YEBZ"/>
    <property type="match status" value="1"/>
</dbReference>
<keyword evidence="5 6" id="KW-0472">Membrane</keyword>
<dbReference type="RefSeq" id="WP_160547509.1">
    <property type="nucleotide sequence ID" value="NZ_JBHLUU010000121.1"/>
</dbReference>
<comment type="subcellular location">
    <subcellularLocation>
        <location evidence="1">Cell membrane</location>
        <topology evidence="1">Multi-pass membrane protein</topology>
    </subcellularLocation>
</comment>
<feature type="transmembrane region" description="Helical" evidence="6">
    <location>
        <begin position="85"/>
        <end position="105"/>
    </location>
</feature>
<comment type="caution">
    <text evidence="8">The sequence shown here is derived from an EMBL/GenBank/DDBJ whole genome shotgun (WGS) entry which is preliminary data.</text>
</comment>
<evidence type="ECO:0000256" key="6">
    <source>
        <dbReference type="SAM" id="Phobius"/>
    </source>
</evidence>